<feature type="region of interest" description="Disordered" evidence="1">
    <location>
        <begin position="1"/>
        <end position="61"/>
    </location>
</feature>
<feature type="compositionally biased region" description="Polar residues" evidence="1">
    <location>
        <begin position="18"/>
        <end position="49"/>
    </location>
</feature>
<sequence length="205" mass="22197">MGAGGSKPAATGAGTKHVFTSDTPVQFSQGLVESLQSSSETDFSRSQTLELHIQSRVTEELERIRARESQTLADLEKRLADESQQSQQSQQQDTLSLEAPRVPFAGPGSAADSATSAAPSSAASKGGNKDLSSVRVQEEIAALKTKLAGRRRVREVDEGVEKARETVVQCLTKNEGRPLNCWEEVQSFKREVGRLEKAWVEKVVG</sequence>
<dbReference type="EMBL" id="PDNA01000017">
    <property type="protein sequence ID" value="PGH26377.1"/>
    <property type="molecule type" value="Genomic_DNA"/>
</dbReference>
<dbReference type="AlphaFoldDB" id="A0A2B7Z0M8"/>
<evidence type="ECO:0000313" key="3">
    <source>
        <dbReference type="Proteomes" id="UP000224634"/>
    </source>
</evidence>
<accession>A0A2B7Z0M8</accession>
<feature type="compositionally biased region" description="Low complexity" evidence="1">
    <location>
        <begin position="83"/>
        <end position="92"/>
    </location>
</feature>
<dbReference type="InterPro" id="IPR012471">
    <property type="entry name" value="DUF1690"/>
</dbReference>
<feature type="region of interest" description="Disordered" evidence="1">
    <location>
        <begin position="75"/>
        <end position="134"/>
    </location>
</feature>
<reference evidence="2 3" key="1">
    <citation type="submission" date="2017-10" db="EMBL/GenBank/DDBJ databases">
        <title>Comparative genomics in systemic dimorphic fungi from Ajellomycetaceae.</title>
        <authorList>
            <person name="Munoz J.F."/>
            <person name="Mcewen J.G."/>
            <person name="Clay O.K."/>
            <person name="Cuomo C.A."/>
        </authorList>
    </citation>
    <scope>NUCLEOTIDE SEQUENCE [LARGE SCALE GENOMIC DNA]</scope>
    <source>
        <strain evidence="2 3">UAMH7299</strain>
    </source>
</reference>
<evidence type="ECO:0000256" key="1">
    <source>
        <dbReference type="SAM" id="MobiDB-lite"/>
    </source>
</evidence>
<dbReference type="Proteomes" id="UP000224634">
    <property type="component" value="Unassembled WGS sequence"/>
</dbReference>
<comment type="caution">
    <text evidence="2">The sequence shown here is derived from an EMBL/GenBank/DDBJ whole genome shotgun (WGS) entry which is preliminary data.</text>
</comment>
<evidence type="ECO:0008006" key="4">
    <source>
        <dbReference type="Google" id="ProtNLM"/>
    </source>
</evidence>
<proteinExistence type="predicted"/>
<name>A0A2B7Z0M8_POLH7</name>
<feature type="compositionally biased region" description="Low complexity" evidence="1">
    <location>
        <begin position="105"/>
        <end position="124"/>
    </location>
</feature>
<dbReference type="Pfam" id="PF07956">
    <property type="entry name" value="DUF1690"/>
    <property type="match status" value="2"/>
</dbReference>
<keyword evidence="3" id="KW-1185">Reference proteome</keyword>
<organism evidence="2 3">
    <name type="scientific">Polytolypa hystricis (strain UAMH7299)</name>
    <dbReference type="NCBI Taxonomy" id="1447883"/>
    <lineage>
        <taxon>Eukaryota</taxon>
        <taxon>Fungi</taxon>
        <taxon>Dikarya</taxon>
        <taxon>Ascomycota</taxon>
        <taxon>Pezizomycotina</taxon>
        <taxon>Eurotiomycetes</taxon>
        <taxon>Eurotiomycetidae</taxon>
        <taxon>Onygenales</taxon>
        <taxon>Onygenales incertae sedis</taxon>
        <taxon>Polytolypa</taxon>
    </lineage>
</organism>
<gene>
    <name evidence="2" type="ORF">AJ80_01875</name>
</gene>
<protein>
    <recommendedName>
        <fullName evidence="4">Altered inheritance of mitochondria protein 13, mitochondrial</fullName>
    </recommendedName>
</protein>
<evidence type="ECO:0000313" key="2">
    <source>
        <dbReference type="EMBL" id="PGH26377.1"/>
    </source>
</evidence>
<dbReference type="OrthoDB" id="5544375at2759"/>